<dbReference type="SUPFAM" id="SSF57783">
    <property type="entry name" value="Zinc beta-ribbon"/>
    <property type="match status" value="1"/>
</dbReference>
<name>A0A2A2H6F8_METBR</name>
<comment type="caution">
    <text evidence="2">The sequence shown here is derived from an EMBL/GenBank/DDBJ whole genome shotgun (WGS) entry which is preliminary data.</text>
</comment>
<keyword evidence="3" id="KW-1185">Reference proteome</keyword>
<evidence type="ECO:0000313" key="2">
    <source>
        <dbReference type="EMBL" id="PAV05051.1"/>
    </source>
</evidence>
<dbReference type="Proteomes" id="UP000217784">
    <property type="component" value="Unassembled WGS sequence"/>
</dbReference>
<organism evidence="2 3">
    <name type="scientific">Methanobacterium bryantii</name>
    <dbReference type="NCBI Taxonomy" id="2161"/>
    <lineage>
        <taxon>Archaea</taxon>
        <taxon>Methanobacteriati</taxon>
        <taxon>Methanobacteriota</taxon>
        <taxon>Methanomada group</taxon>
        <taxon>Methanobacteria</taxon>
        <taxon>Methanobacteriales</taxon>
        <taxon>Methanobacteriaceae</taxon>
        <taxon>Methanobacterium</taxon>
    </lineage>
</organism>
<dbReference type="OrthoDB" id="78092at2157"/>
<feature type="transmembrane region" description="Helical" evidence="1">
    <location>
        <begin position="172"/>
        <end position="192"/>
    </location>
</feature>
<feature type="transmembrane region" description="Helical" evidence="1">
    <location>
        <begin position="49"/>
        <end position="74"/>
    </location>
</feature>
<protein>
    <submittedName>
        <fullName evidence="2">Uncharacterized protein</fullName>
    </submittedName>
</protein>
<proteinExistence type="predicted"/>
<keyword evidence="1" id="KW-0472">Membrane</keyword>
<keyword evidence="1" id="KW-0812">Transmembrane</keyword>
<evidence type="ECO:0000256" key="1">
    <source>
        <dbReference type="SAM" id="Phobius"/>
    </source>
</evidence>
<sequence length="347" mass="37652">MVKCPNCGIEYDDGSIKCLVCGYMFKESPEKNVKIQNVRAAENKFSLQAIFAGTLVYSGLMFFIGMLVVLLGLYHPLNLSEFGSALIFAVIVPLIIGNILACWIANSNYQQSLFNGGMIGILPILVLSLFGFGNISVLFILFIMGSLAGILGKIITTRLIKNSQTNPIVKIRLILVFLFVISAGIFGTLMAITDASTNSTSYDQNGISFSYFGELVTLDNPVNTHPFGTGNNLTVIAALNGVNNTGTQSDALLISKGPVTMSLQDYTNAEKASIQKANCTIISETNSTVDGVPAAEINYNSTSNITGVELLLIKNNTIYSLNFNYDSNNEIQRYICFLPIEKSLHIQ</sequence>
<accession>A0A2A2H6F8</accession>
<gene>
    <name evidence="2" type="ORF">ASJ80_12185</name>
</gene>
<evidence type="ECO:0000313" key="3">
    <source>
        <dbReference type="Proteomes" id="UP000217784"/>
    </source>
</evidence>
<feature type="transmembrane region" description="Helical" evidence="1">
    <location>
        <begin position="138"/>
        <end position="160"/>
    </location>
</feature>
<feature type="transmembrane region" description="Helical" evidence="1">
    <location>
        <begin position="113"/>
        <end position="132"/>
    </location>
</feature>
<keyword evidence="1" id="KW-1133">Transmembrane helix</keyword>
<dbReference type="AlphaFoldDB" id="A0A2A2H6F8"/>
<feature type="transmembrane region" description="Helical" evidence="1">
    <location>
        <begin position="86"/>
        <end position="106"/>
    </location>
</feature>
<dbReference type="RefSeq" id="WP_069584216.1">
    <property type="nucleotide sequence ID" value="NZ_LMVM01000012.1"/>
</dbReference>
<reference evidence="2 3" key="1">
    <citation type="journal article" date="2017" name="BMC Genomics">
        <title>Genomic analysis of methanogenic archaea reveals a shift towards energy conservation.</title>
        <authorList>
            <person name="Gilmore S.P."/>
            <person name="Henske J.K."/>
            <person name="Sexton J.A."/>
            <person name="Solomon K.V."/>
            <person name="Seppala S."/>
            <person name="Yoo J.I."/>
            <person name="Huyett L.M."/>
            <person name="Pressman A."/>
            <person name="Cogan J.Z."/>
            <person name="Kivenson V."/>
            <person name="Peng X."/>
            <person name="Tan Y."/>
            <person name="Valentine D.L."/>
            <person name="O'Malley M.A."/>
        </authorList>
    </citation>
    <scope>NUCLEOTIDE SEQUENCE [LARGE SCALE GENOMIC DNA]</scope>
    <source>
        <strain evidence="2 3">M.o.H.</strain>
    </source>
</reference>
<dbReference type="EMBL" id="LMVM01000012">
    <property type="protein sequence ID" value="PAV05051.1"/>
    <property type="molecule type" value="Genomic_DNA"/>
</dbReference>